<evidence type="ECO:0000313" key="1">
    <source>
        <dbReference type="EMBL" id="MBN3544311.1"/>
    </source>
</evidence>
<reference evidence="1 2" key="1">
    <citation type="submission" date="2021-01" db="EMBL/GenBank/DDBJ databases">
        <title>Genome Sequencing of Type Strains.</title>
        <authorList>
            <person name="Lemaire J.F."/>
            <person name="Inderbitzin P."/>
            <person name="Collins S.B."/>
            <person name="Wespe N."/>
            <person name="Knight-Connoni V."/>
        </authorList>
    </citation>
    <scope>NUCLEOTIDE SEQUENCE [LARGE SCALE GENOMIC DNA]</scope>
    <source>
        <strain evidence="1 2">DSM 14730</strain>
    </source>
</reference>
<organism evidence="1 2">
    <name type="scientific">Fictibacillus barbaricus</name>
    <dbReference type="NCBI Taxonomy" id="182136"/>
    <lineage>
        <taxon>Bacteria</taxon>
        <taxon>Bacillati</taxon>
        <taxon>Bacillota</taxon>
        <taxon>Bacilli</taxon>
        <taxon>Bacillales</taxon>
        <taxon>Fictibacillaceae</taxon>
        <taxon>Fictibacillus</taxon>
    </lineage>
</organism>
<proteinExistence type="predicted"/>
<dbReference type="EMBL" id="JAFHKS010000041">
    <property type="protein sequence ID" value="MBN3544311.1"/>
    <property type="molecule type" value="Genomic_DNA"/>
</dbReference>
<dbReference type="Proteomes" id="UP001319060">
    <property type="component" value="Unassembled WGS sequence"/>
</dbReference>
<evidence type="ECO:0000313" key="2">
    <source>
        <dbReference type="Proteomes" id="UP001319060"/>
    </source>
</evidence>
<dbReference type="Pfam" id="PF17279">
    <property type="entry name" value="DUF5344"/>
    <property type="match status" value="1"/>
</dbReference>
<comment type="caution">
    <text evidence="1">The sequence shown here is derived from an EMBL/GenBank/DDBJ whole genome shotgun (WGS) entry which is preliminary data.</text>
</comment>
<keyword evidence="2" id="KW-1185">Reference proteome</keyword>
<dbReference type="RefSeq" id="WP_188404114.1">
    <property type="nucleotide sequence ID" value="NZ_BMCE01000003.1"/>
</dbReference>
<protein>
    <submittedName>
        <fullName evidence="1">YwqI/YxiC family protein</fullName>
    </submittedName>
</protein>
<name>A0ABS2ZA52_9BACL</name>
<accession>A0ABS2ZA52</accession>
<dbReference type="InterPro" id="IPR046318">
    <property type="entry name" value="DUF5344"/>
</dbReference>
<sequence>MSEIKVIKSEVEPAFHDFRNKIQALNTENPNCQFSDSKLSLTAKIEEIEKMYYDTLKTYKEILTTVEQDAWKSIETLFEADQQASKMMK</sequence>
<gene>
    <name evidence="1" type="ORF">JYA64_03275</name>
</gene>